<organism evidence="1 2">
    <name type="scientific">Mucor plumbeus</name>
    <dbReference type="NCBI Taxonomy" id="97098"/>
    <lineage>
        <taxon>Eukaryota</taxon>
        <taxon>Fungi</taxon>
        <taxon>Fungi incertae sedis</taxon>
        <taxon>Mucoromycota</taxon>
        <taxon>Mucoromycotina</taxon>
        <taxon>Mucoromycetes</taxon>
        <taxon>Mucorales</taxon>
        <taxon>Mucorineae</taxon>
        <taxon>Mucoraceae</taxon>
        <taxon>Mucor</taxon>
    </lineage>
</organism>
<evidence type="ECO:0000313" key="2">
    <source>
        <dbReference type="Proteomes" id="UP000650833"/>
    </source>
</evidence>
<keyword evidence="2" id="KW-1185">Reference proteome</keyword>
<evidence type="ECO:0000313" key="1">
    <source>
        <dbReference type="EMBL" id="KAG2212085.1"/>
    </source>
</evidence>
<dbReference type="AlphaFoldDB" id="A0A8H7RKI8"/>
<dbReference type="EMBL" id="JAEPRC010000055">
    <property type="protein sequence ID" value="KAG2212085.1"/>
    <property type="molecule type" value="Genomic_DNA"/>
</dbReference>
<gene>
    <name evidence="1" type="ORF">INT46_011412</name>
</gene>
<comment type="caution">
    <text evidence="1">The sequence shown here is derived from an EMBL/GenBank/DDBJ whole genome shotgun (WGS) entry which is preliminary data.</text>
</comment>
<accession>A0A8H7RKI8</accession>
<reference evidence="1" key="1">
    <citation type="submission" date="2020-12" db="EMBL/GenBank/DDBJ databases">
        <title>Metabolic potential, ecology and presence of endohyphal bacteria is reflected in genomic diversity of Mucoromycotina.</title>
        <authorList>
            <person name="Muszewska A."/>
            <person name="Okrasinska A."/>
            <person name="Steczkiewicz K."/>
            <person name="Drgas O."/>
            <person name="Orlowska M."/>
            <person name="Perlinska-Lenart U."/>
            <person name="Aleksandrzak-Piekarczyk T."/>
            <person name="Szatraj K."/>
            <person name="Zielenkiewicz U."/>
            <person name="Pilsyk S."/>
            <person name="Malc E."/>
            <person name="Mieczkowski P."/>
            <person name="Kruszewska J.S."/>
            <person name="Biernat P."/>
            <person name="Pawlowska J."/>
        </authorList>
    </citation>
    <scope>NUCLEOTIDE SEQUENCE</scope>
    <source>
        <strain evidence="1">CBS 226.32</strain>
    </source>
</reference>
<protein>
    <submittedName>
        <fullName evidence="1">Uncharacterized protein</fullName>
    </submittedName>
</protein>
<dbReference type="Proteomes" id="UP000650833">
    <property type="component" value="Unassembled WGS sequence"/>
</dbReference>
<proteinExistence type="predicted"/>
<name>A0A8H7RKI8_9FUNG</name>
<sequence>MWGSNGDGILKLHPVEPHREGYGGDVLFWRFAEANGLDYGTKVMNGLVNQDNATPHTTEITHN</sequence>